<comment type="caution">
    <text evidence="2">The sequence shown here is derived from an EMBL/GenBank/DDBJ whole genome shotgun (WGS) entry which is preliminary data.</text>
</comment>
<gene>
    <name evidence="2" type="ORF">DBV05_g12676</name>
</gene>
<dbReference type="Proteomes" id="UP000325902">
    <property type="component" value="Unassembled WGS sequence"/>
</dbReference>
<protein>
    <submittedName>
        <fullName evidence="2">Uncharacterized protein</fullName>
    </submittedName>
</protein>
<name>A0A5N5CTH6_9PEZI</name>
<evidence type="ECO:0000256" key="1">
    <source>
        <dbReference type="SAM" id="MobiDB-lite"/>
    </source>
</evidence>
<evidence type="ECO:0000313" key="3">
    <source>
        <dbReference type="Proteomes" id="UP000325902"/>
    </source>
</evidence>
<feature type="region of interest" description="Disordered" evidence="1">
    <location>
        <begin position="49"/>
        <end position="89"/>
    </location>
</feature>
<dbReference type="EMBL" id="VCHE01000315">
    <property type="protein sequence ID" value="KAB2568645.1"/>
    <property type="molecule type" value="Genomic_DNA"/>
</dbReference>
<proteinExistence type="predicted"/>
<feature type="compositionally biased region" description="Basic and acidic residues" evidence="1">
    <location>
        <begin position="75"/>
        <end position="88"/>
    </location>
</feature>
<dbReference type="AlphaFoldDB" id="A0A5N5CTH6"/>
<sequence>MIPPRRIHTRTLAFAGVVRTPVTATIAEMQALWLCAFFDHRLPHLEPSTIPPSPSSLNPDDALPSPKLSTPAVEKGPDDVKLHDDDQQQQRAMSEISARVRYDAILHARYGAWRYPAGFGGVLPDFFFDTLPLFDLMLAELGLPRWRKGSFVKEVFSSALQPSICEVVSMAKITFQALPHNLFVAFPQSHWPPCKFPDSQYLIFPVLEVYRLLQADLQECNAKTEKRNIADTVYE</sequence>
<evidence type="ECO:0000313" key="2">
    <source>
        <dbReference type="EMBL" id="KAB2568645.1"/>
    </source>
</evidence>
<reference evidence="2 3" key="1">
    <citation type="journal article" date="2019" name="Sci. Rep.">
        <title>A multi-omics analysis of the grapevine pathogen Lasiodiplodia theobromae reveals that temperature affects the expression of virulence- and pathogenicity-related genes.</title>
        <authorList>
            <person name="Felix C."/>
            <person name="Meneses R."/>
            <person name="Goncalves M.F.M."/>
            <person name="Tilleman L."/>
            <person name="Duarte A.S."/>
            <person name="Jorrin-Novo J.V."/>
            <person name="Van de Peer Y."/>
            <person name="Deforce D."/>
            <person name="Van Nieuwerburgh F."/>
            <person name="Esteves A.C."/>
            <person name="Alves A."/>
        </authorList>
    </citation>
    <scope>NUCLEOTIDE SEQUENCE [LARGE SCALE GENOMIC DNA]</scope>
    <source>
        <strain evidence="2 3">LA-SOL3</strain>
    </source>
</reference>
<accession>A0A5N5CTH6</accession>
<keyword evidence="3" id="KW-1185">Reference proteome</keyword>
<organism evidence="2 3">
    <name type="scientific">Lasiodiplodia theobromae</name>
    <dbReference type="NCBI Taxonomy" id="45133"/>
    <lineage>
        <taxon>Eukaryota</taxon>
        <taxon>Fungi</taxon>
        <taxon>Dikarya</taxon>
        <taxon>Ascomycota</taxon>
        <taxon>Pezizomycotina</taxon>
        <taxon>Dothideomycetes</taxon>
        <taxon>Dothideomycetes incertae sedis</taxon>
        <taxon>Botryosphaeriales</taxon>
        <taxon>Botryosphaeriaceae</taxon>
        <taxon>Lasiodiplodia</taxon>
    </lineage>
</organism>